<dbReference type="InterPro" id="IPR014721">
    <property type="entry name" value="Ribsml_uS5_D2-typ_fold_subgr"/>
</dbReference>
<dbReference type="GO" id="GO:0005524">
    <property type="term" value="F:ATP binding"/>
    <property type="evidence" value="ECO:0007669"/>
    <property type="project" value="UniProtKB-UniRule"/>
</dbReference>
<keyword evidence="9" id="KW-0119">Carbohydrate metabolism</keyword>
<organism evidence="14 15">
    <name type="scientific">Aeromicrobium choanae</name>
    <dbReference type="NCBI Taxonomy" id="1736691"/>
    <lineage>
        <taxon>Bacteria</taxon>
        <taxon>Bacillati</taxon>
        <taxon>Actinomycetota</taxon>
        <taxon>Actinomycetes</taxon>
        <taxon>Propionibacteriales</taxon>
        <taxon>Nocardioidaceae</taxon>
        <taxon>Aeromicrobium</taxon>
    </lineage>
</organism>
<proteinExistence type="inferred from homology"/>
<evidence type="ECO:0000256" key="9">
    <source>
        <dbReference type="ARBA" id="ARBA00023277"/>
    </source>
</evidence>
<dbReference type="STRING" id="1736691.SAMN06295964_2063"/>
<evidence type="ECO:0000256" key="2">
    <source>
        <dbReference type="ARBA" id="ARBA00022679"/>
    </source>
</evidence>
<dbReference type="PANTHER" id="PTHR10457:SF7">
    <property type="entry name" value="GALACTOKINASE-RELATED"/>
    <property type="match status" value="1"/>
</dbReference>
<evidence type="ECO:0000256" key="3">
    <source>
        <dbReference type="ARBA" id="ARBA00022723"/>
    </source>
</evidence>
<keyword evidence="4" id="KW-0547">Nucleotide-binding</keyword>
<dbReference type="GO" id="GO:0006012">
    <property type="term" value="P:galactose metabolic process"/>
    <property type="evidence" value="ECO:0007669"/>
    <property type="project" value="UniProtKB-UniRule"/>
</dbReference>
<evidence type="ECO:0000259" key="12">
    <source>
        <dbReference type="Pfam" id="PF08544"/>
    </source>
</evidence>
<protein>
    <recommendedName>
        <fullName evidence="10">Galactokinase</fullName>
        <ecNumber evidence="10">2.7.1.6</ecNumber>
    </recommendedName>
</protein>
<evidence type="ECO:0000259" key="11">
    <source>
        <dbReference type="Pfam" id="PF00288"/>
    </source>
</evidence>
<dbReference type="InterPro" id="IPR013750">
    <property type="entry name" value="GHMP_kinase_C_dom"/>
</dbReference>
<dbReference type="PANTHER" id="PTHR10457">
    <property type="entry name" value="MEVALONATE KINASE/GALACTOKINASE"/>
    <property type="match status" value="1"/>
</dbReference>
<dbReference type="Pfam" id="PF00288">
    <property type="entry name" value="GHMP_kinases_N"/>
    <property type="match status" value="1"/>
</dbReference>
<evidence type="ECO:0000313" key="14">
    <source>
        <dbReference type="EMBL" id="SKB08244.1"/>
    </source>
</evidence>
<feature type="domain" description="Galactokinase N-terminal" evidence="13">
    <location>
        <begin position="11"/>
        <end position="44"/>
    </location>
</feature>
<dbReference type="OrthoDB" id="250531at2"/>
<name>A0A1T4Z2H9_9ACTN</name>
<dbReference type="PRINTS" id="PR00473">
    <property type="entry name" value="GALCTOKINASE"/>
</dbReference>
<feature type="domain" description="GHMP kinase N-terminal" evidence="11">
    <location>
        <begin position="80"/>
        <end position="165"/>
    </location>
</feature>
<dbReference type="PIRSF" id="PIRSF000530">
    <property type="entry name" value="Galactokinase"/>
    <property type="match status" value="1"/>
</dbReference>
<dbReference type="GO" id="GO:0046872">
    <property type="term" value="F:metal ion binding"/>
    <property type="evidence" value="ECO:0007669"/>
    <property type="project" value="UniProtKB-KW"/>
</dbReference>
<dbReference type="EC" id="2.7.1.6" evidence="10"/>
<dbReference type="InterPro" id="IPR036554">
    <property type="entry name" value="GHMP_kinase_C_sf"/>
</dbReference>
<evidence type="ECO:0000256" key="10">
    <source>
        <dbReference type="NCBIfam" id="TIGR00131"/>
    </source>
</evidence>
<reference evidence="15" key="1">
    <citation type="submission" date="2017-02" db="EMBL/GenBank/DDBJ databases">
        <authorList>
            <person name="Varghese N."/>
            <person name="Submissions S."/>
        </authorList>
    </citation>
    <scope>NUCLEOTIDE SEQUENCE [LARGE SCALE GENOMIC DNA]</scope>
    <source>
        <strain evidence="15">9H-4</strain>
    </source>
</reference>
<dbReference type="Gene3D" id="3.30.230.10">
    <property type="match status" value="1"/>
</dbReference>
<evidence type="ECO:0000256" key="1">
    <source>
        <dbReference type="ARBA" id="ARBA00006566"/>
    </source>
</evidence>
<keyword evidence="7" id="KW-0460">Magnesium</keyword>
<dbReference type="InterPro" id="IPR000705">
    <property type="entry name" value="Galactokinase"/>
</dbReference>
<comment type="similarity">
    <text evidence="1">Belongs to the GHMP kinase family. GalK subfamily.</text>
</comment>
<dbReference type="Gene3D" id="3.30.70.890">
    <property type="entry name" value="GHMP kinase, C-terminal domain"/>
    <property type="match status" value="1"/>
</dbReference>
<evidence type="ECO:0000256" key="8">
    <source>
        <dbReference type="ARBA" id="ARBA00023144"/>
    </source>
</evidence>
<evidence type="ECO:0000313" key="15">
    <source>
        <dbReference type="Proteomes" id="UP000191040"/>
    </source>
</evidence>
<keyword evidence="3" id="KW-0479">Metal-binding</keyword>
<gene>
    <name evidence="14" type="ORF">SAMN06295964_2063</name>
</gene>
<dbReference type="GO" id="GO:0004335">
    <property type="term" value="F:galactokinase activity"/>
    <property type="evidence" value="ECO:0007669"/>
    <property type="project" value="UniProtKB-UniRule"/>
</dbReference>
<evidence type="ECO:0000256" key="5">
    <source>
        <dbReference type="ARBA" id="ARBA00022777"/>
    </source>
</evidence>
<feature type="domain" description="GHMP kinase C-terminal" evidence="12">
    <location>
        <begin position="266"/>
        <end position="345"/>
    </location>
</feature>
<accession>A0A1T4Z2H9</accession>
<dbReference type="EMBL" id="LT796768">
    <property type="protein sequence ID" value="SKB08244.1"/>
    <property type="molecule type" value="Genomic_DNA"/>
</dbReference>
<evidence type="ECO:0000256" key="6">
    <source>
        <dbReference type="ARBA" id="ARBA00022840"/>
    </source>
</evidence>
<dbReference type="SUPFAM" id="SSF55060">
    <property type="entry name" value="GHMP Kinase, C-terminal domain"/>
    <property type="match status" value="1"/>
</dbReference>
<keyword evidence="5 14" id="KW-0418">Kinase</keyword>
<dbReference type="PROSITE" id="PS00627">
    <property type="entry name" value="GHMP_KINASES_ATP"/>
    <property type="match status" value="1"/>
</dbReference>
<dbReference type="Pfam" id="PF08544">
    <property type="entry name" value="GHMP_kinases_C"/>
    <property type="match status" value="1"/>
</dbReference>
<dbReference type="Pfam" id="PF10509">
    <property type="entry name" value="GalKase_gal_bdg"/>
    <property type="match status" value="1"/>
</dbReference>
<dbReference type="NCBIfam" id="TIGR00131">
    <property type="entry name" value="gal_kin"/>
    <property type="match status" value="1"/>
</dbReference>
<dbReference type="PRINTS" id="PR00959">
    <property type="entry name" value="MEVGALKINASE"/>
</dbReference>
<dbReference type="InterPro" id="IPR019539">
    <property type="entry name" value="GalKase_N"/>
</dbReference>
<keyword evidence="6" id="KW-0067">ATP-binding</keyword>
<dbReference type="InterPro" id="IPR006204">
    <property type="entry name" value="GHMP_kinase_N_dom"/>
</dbReference>
<evidence type="ECO:0000259" key="13">
    <source>
        <dbReference type="Pfam" id="PF10509"/>
    </source>
</evidence>
<dbReference type="FunFam" id="3.30.70.890:FF:000001">
    <property type="entry name" value="Galactokinase"/>
    <property type="match status" value="1"/>
</dbReference>
<keyword evidence="15" id="KW-1185">Reference proteome</keyword>
<evidence type="ECO:0000256" key="4">
    <source>
        <dbReference type="ARBA" id="ARBA00022741"/>
    </source>
</evidence>
<dbReference type="InterPro" id="IPR006203">
    <property type="entry name" value="GHMP_knse_ATP-bd_CS"/>
</dbReference>
<dbReference type="InterPro" id="IPR006206">
    <property type="entry name" value="Mevalonate/galactokinase"/>
</dbReference>
<dbReference type="GO" id="GO:0005829">
    <property type="term" value="C:cytosol"/>
    <property type="evidence" value="ECO:0007669"/>
    <property type="project" value="TreeGrafter"/>
</dbReference>
<dbReference type="InterPro" id="IPR020568">
    <property type="entry name" value="Ribosomal_Su5_D2-typ_SF"/>
</dbReference>
<keyword evidence="8" id="KW-0299">Galactose metabolism</keyword>
<evidence type="ECO:0000256" key="7">
    <source>
        <dbReference type="ARBA" id="ARBA00022842"/>
    </source>
</evidence>
<sequence length="370" mass="38593">MSRVNGVDDVRRWRVPGRVNLIGEHLDHNGGTALPIAIDRSLLLKARRRDDGTVNLWSRGERASFGTEVSPGDVPGWAAYPAGVVWALRSAGVPVTGADLVLESTLPVGAGLSSSAALTCGVALALDDLAGSGRSREELALLAQRAENDFVGAPTGLMDQYAVLFAEAGHAVHLDFGADPPTTEPVPADWGDAGLVLAVIDTGVHHELAAGEYAERRRECVEAATAAGVESLATIGLDGLLSLTDDTLKARARHVLTETARVRGAVTALRRRDWAQFGAMLTSSHESLRDDFAVSCEELDVAVDAALASGALGARMTGGGFGGSAIALLPPENVDPLRARVEAAFAPRSWAAPHVFTVQPAPAAAREDEG</sequence>
<dbReference type="Proteomes" id="UP000191040">
    <property type="component" value="Chromosome I"/>
</dbReference>
<dbReference type="AlphaFoldDB" id="A0A1T4Z2H9"/>
<keyword evidence="2" id="KW-0808">Transferase</keyword>
<dbReference type="SUPFAM" id="SSF54211">
    <property type="entry name" value="Ribosomal protein S5 domain 2-like"/>
    <property type="match status" value="1"/>
</dbReference>